<dbReference type="Pfam" id="PF00375">
    <property type="entry name" value="SDF"/>
    <property type="match status" value="1"/>
</dbReference>
<dbReference type="GO" id="GO:0005886">
    <property type="term" value="C:plasma membrane"/>
    <property type="evidence" value="ECO:0007669"/>
    <property type="project" value="UniProtKB-SubCell"/>
</dbReference>
<keyword evidence="6 8" id="KW-1133">Transmembrane helix</keyword>
<dbReference type="PRINTS" id="PR00173">
    <property type="entry name" value="EDTRNSPORT"/>
</dbReference>
<evidence type="ECO:0000256" key="2">
    <source>
        <dbReference type="ARBA" id="ARBA00022448"/>
    </source>
</evidence>
<keyword evidence="5" id="KW-0769">Symport</keyword>
<dbReference type="InterPro" id="IPR018107">
    <property type="entry name" value="Na-dicarboxylate_symporter_CS"/>
</dbReference>
<keyword evidence="7 8" id="KW-0472">Membrane</keyword>
<evidence type="ECO:0000256" key="8">
    <source>
        <dbReference type="SAM" id="Phobius"/>
    </source>
</evidence>
<dbReference type="InterPro" id="IPR001991">
    <property type="entry name" value="Na-dicarboxylate_symporter"/>
</dbReference>
<sequence>AEKPGIWDVLLNMIPDNPVAAAAQGNLLPLIIFVLIFGAATTLLAPERRDAILTFFGAVNDASMIVIDWIMKLAPYAVFALLAVVTSQFGLDVLGSLAVYSAVVIGGLVLHAFGTYGIMVTLLARMNPLEFFRRIKEVPLIAFSTSSSNATLPVTIETAKEDLGVSNSTASFVLPLGATLNMDGTALYQGVATVFIAQIYGMDLTFAALLTIVLTATLASIGAAGVPSAGIITLILVLQSVGLAGQAAAGIALILGVDRILDMIRTAVNVTGDLSAAAVIARSEGEELIPRPVDHPIRMAPANR</sequence>
<feature type="non-terminal residue" evidence="9">
    <location>
        <position position="1"/>
    </location>
</feature>
<evidence type="ECO:0000256" key="3">
    <source>
        <dbReference type="ARBA" id="ARBA00022475"/>
    </source>
</evidence>
<evidence type="ECO:0000313" key="9">
    <source>
        <dbReference type="EMBL" id="CAA9350861.1"/>
    </source>
</evidence>
<dbReference type="AlphaFoldDB" id="A0A6J4M7Y5"/>
<dbReference type="InterPro" id="IPR036458">
    <property type="entry name" value="Na:dicarbo_symporter_sf"/>
</dbReference>
<dbReference type="Gene3D" id="1.10.3860.10">
    <property type="entry name" value="Sodium:dicarboxylate symporter"/>
    <property type="match status" value="1"/>
</dbReference>
<name>A0A6J4M7Y5_9BACT</name>
<dbReference type="EMBL" id="CADCTV010000650">
    <property type="protein sequence ID" value="CAA9350861.1"/>
    <property type="molecule type" value="Genomic_DNA"/>
</dbReference>
<feature type="transmembrane region" description="Helical" evidence="8">
    <location>
        <begin position="97"/>
        <end position="124"/>
    </location>
</feature>
<dbReference type="PANTHER" id="PTHR42865">
    <property type="entry name" value="PROTON/GLUTAMATE-ASPARTATE SYMPORTER"/>
    <property type="match status" value="1"/>
</dbReference>
<feature type="transmembrane region" description="Helical" evidence="8">
    <location>
        <begin position="27"/>
        <end position="45"/>
    </location>
</feature>
<dbReference type="PANTHER" id="PTHR42865:SF7">
    <property type="entry name" value="PROTON_GLUTAMATE-ASPARTATE SYMPORTER"/>
    <property type="match status" value="1"/>
</dbReference>
<dbReference type="SUPFAM" id="SSF118215">
    <property type="entry name" value="Proton glutamate symport protein"/>
    <property type="match status" value="1"/>
</dbReference>
<feature type="transmembrane region" description="Helical" evidence="8">
    <location>
        <begin position="231"/>
        <end position="255"/>
    </location>
</feature>
<evidence type="ECO:0000256" key="6">
    <source>
        <dbReference type="ARBA" id="ARBA00022989"/>
    </source>
</evidence>
<evidence type="ECO:0000256" key="4">
    <source>
        <dbReference type="ARBA" id="ARBA00022692"/>
    </source>
</evidence>
<reference evidence="9" key="1">
    <citation type="submission" date="2020-02" db="EMBL/GenBank/DDBJ databases">
        <authorList>
            <person name="Meier V. D."/>
        </authorList>
    </citation>
    <scope>NUCLEOTIDE SEQUENCE</scope>
    <source>
        <strain evidence="9">AVDCRST_MAG89</strain>
    </source>
</reference>
<evidence type="ECO:0000256" key="5">
    <source>
        <dbReference type="ARBA" id="ARBA00022847"/>
    </source>
</evidence>
<dbReference type="GO" id="GO:0006835">
    <property type="term" value="P:dicarboxylic acid transport"/>
    <property type="evidence" value="ECO:0007669"/>
    <property type="project" value="TreeGrafter"/>
</dbReference>
<feature type="transmembrane region" description="Helical" evidence="8">
    <location>
        <begin position="204"/>
        <end position="225"/>
    </location>
</feature>
<keyword evidence="4 8" id="KW-0812">Transmembrane</keyword>
<gene>
    <name evidence="9" type="ORF">AVDCRST_MAG89-3122</name>
</gene>
<proteinExistence type="predicted"/>
<comment type="subcellular location">
    <subcellularLocation>
        <location evidence="1">Cell membrane</location>
        <topology evidence="1">Multi-pass membrane protein</topology>
    </subcellularLocation>
</comment>
<keyword evidence="2" id="KW-0813">Transport</keyword>
<keyword evidence="3" id="KW-1003">Cell membrane</keyword>
<dbReference type="PROSITE" id="PS00714">
    <property type="entry name" value="NA_DICARBOXYL_SYMP_2"/>
    <property type="match status" value="1"/>
</dbReference>
<accession>A0A6J4M7Y5</accession>
<feature type="transmembrane region" description="Helical" evidence="8">
    <location>
        <begin position="73"/>
        <end position="91"/>
    </location>
</feature>
<protein>
    <submittedName>
        <fullName evidence="9">Proton/glutamate symporter @ Sodium/glutamate symporter</fullName>
    </submittedName>
</protein>
<evidence type="ECO:0000256" key="7">
    <source>
        <dbReference type="ARBA" id="ARBA00023136"/>
    </source>
</evidence>
<organism evidence="9">
    <name type="scientific">uncultured Gemmatimonadota bacterium</name>
    <dbReference type="NCBI Taxonomy" id="203437"/>
    <lineage>
        <taxon>Bacteria</taxon>
        <taxon>Pseudomonadati</taxon>
        <taxon>Gemmatimonadota</taxon>
        <taxon>environmental samples</taxon>
    </lineage>
</organism>
<dbReference type="GO" id="GO:0015293">
    <property type="term" value="F:symporter activity"/>
    <property type="evidence" value="ECO:0007669"/>
    <property type="project" value="UniProtKB-KW"/>
</dbReference>
<evidence type="ECO:0000256" key="1">
    <source>
        <dbReference type="ARBA" id="ARBA00004651"/>
    </source>
</evidence>